<gene>
    <name evidence="2" type="ORF">RIMI_LOCUS21854182</name>
</gene>
<comment type="caution">
    <text evidence="2">The sequence shown here is derived from an EMBL/GenBank/DDBJ whole genome shotgun (WGS) entry which is preliminary data.</text>
</comment>
<dbReference type="PANTHER" id="PTHR21301:SF12">
    <property type="match status" value="1"/>
</dbReference>
<proteinExistence type="predicted"/>
<dbReference type="PANTHER" id="PTHR21301">
    <property type="entry name" value="REVERSE TRANSCRIPTASE"/>
    <property type="match status" value="1"/>
</dbReference>
<evidence type="ECO:0000313" key="3">
    <source>
        <dbReference type="Proteomes" id="UP001176940"/>
    </source>
</evidence>
<dbReference type="EMBL" id="CAUEEQ010077939">
    <property type="protein sequence ID" value="CAJ0966974.1"/>
    <property type="molecule type" value="Genomic_DNA"/>
</dbReference>
<sequence length="511" mass="58780">MKRTTMLANLWAVKEKPIASSLPSFIKDTADFIRVCRDITLTGQELLITCDVESLYSNISHAHGIKALSFFLDRLNGTNRLHDSFIVDLLNFVLHHNYFLFDRTYHKQVSGVAMGARCAPAYANIFLGWWEETLFFCSQMFRDHIKHWYRFIDDVFFIWVGSETSCLQFLRELNDNSLNIFLTHSCSPDSAVFLDLRISTEGNRLVTDLFRKPTATNSLLQYQSFHPQHTRMGIPTGQFLRVRRNCTTDESFRQQARDLSLRFQQRGYPRRVISKAFQRAQSSDQASLLVSRPRLQDSTVRFITEYSTNWNQVRHILTKNWDILTSDSQTVACVSPRPLMTAKRASNLRDILTRSHFSRPVMNLNRGIRLRGSFPCGDSTICPYMPPTKDLFHNPLDNTDHRLCQYINCKTSFVIYAIICPCHKVYIGQTSQELRKRAQKHLSTIHLAHADLKKVYLSAPVVLDMSGRPPNISKTAFLNTSRLFAVEYPPGAPSSLHNHGPLNFTIDIPNH</sequence>
<dbReference type="Pfam" id="PF26215">
    <property type="entry name" value="HTH_animal"/>
    <property type="match status" value="1"/>
</dbReference>
<dbReference type="InterPro" id="IPR058912">
    <property type="entry name" value="HTH_animal"/>
</dbReference>
<accession>A0ABN9MJL2</accession>
<reference evidence="2" key="1">
    <citation type="submission" date="2023-07" db="EMBL/GenBank/DDBJ databases">
        <authorList>
            <person name="Stuckert A."/>
        </authorList>
    </citation>
    <scope>NUCLEOTIDE SEQUENCE</scope>
</reference>
<organism evidence="2 3">
    <name type="scientific">Ranitomeya imitator</name>
    <name type="common">mimic poison frog</name>
    <dbReference type="NCBI Taxonomy" id="111125"/>
    <lineage>
        <taxon>Eukaryota</taxon>
        <taxon>Metazoa</taxon>
        <taxon>Chordata</taxon>
        <taxon>Craniata</taxon>
        <taxon>Vertebrata</taxon>
        <taxon>Euteleostomi</taxon>
        <taxon>Amphibia</taxon>
        <taxon>Batrachia</taxon>
        <taxon>Anura</taxon>
        <taxon>Neobatrachia</taxon>
        <taxon>Hyloidea</taxon>
        <taxon>Dendrobatidae</taxon>
        <taxon>Dendrobatinae</taxon>
        <taxon>Ranitomeya</taxon>
    </lineage>
</organism>
<evidence type="ECO:0000313" key="2">
    <source>
        <dbReference type="EMBL" id="CAJ0966974.1"/>
    </source>
</evidence>
<evidence type="ECO:0000259" key="1">
    <source>
        <dbReference type="Pfam" id="PF26215"/>
    </source>
</evidence>
<keyword evidence="3" id="KW-1185">Reference proteome</keyword>
<feature type="domain" description="Helix-turn-helix" evidence="1">
    <location>
        <begin position="219"/>
        <end position="278"/>
    </location>
</feature>
<name>A0ABN9MJL2_9NEOB</name>
<protein>
    <recommendedName>
        <fullName evidence="1">Helix-turn-helix domain-containing protein</fullName>
    </recommendedName>
</protein>
<dbReference type="Proteomes" id="UP001176940">
    <property type="component" value="Unassembled WGS sequence"/>
</dbReference>